<proteinExistence type="predicted"/>
<accession>A0A5P2BRV6</accession>
<name>A0A5P2BRV6_STRVZ</name>
<reference evidence="2 3" key="1">
    <citation type="submission" date="2018-05" db="EMBL/GenBank/DDBJ databases">
        <title>Streptomyces venezuelae.</title>
        <authorList>
            <person name="Kim W."/>
            <person name="Lee N."/>
            <person name="Cho B.-K."/>
        </authorList>
    </citation>
    <scope>NUCLEOTIDE SEQUENCE [LARGE SCALE GENOMIC DNA]</scope>
    <source>
        <strain evidence="2 3">ATCC 14584</strain>
    </source>
</reference>
<dbReference type="EMBL" id="CP029192">
    <property type="protein sequence ID" value="QES33216.1"/>
    <property type="molecule type" value="Genomic_DNA"/>
</dbReference>
<evidence type="ECO:0000313" key="2">
    <source>
        <dbReference type="EMBL" id="QES33216.1"/>
    </source>
</evidence>
<feature type="region of interest" description="Disordered" evidence="1">
    <location>
        <begin position="193"/>
        <end position="216"/>
    </location>
</feature>
<dbReference type="AlphaFoldDB" id="A0A5P2BRV6"/>
<evidence type="ECO:0000256" key="1">
    <source>
        <dbReference type="SAM" id="MobiDB-lite"/>
    </source>
</evidence>
<feature type="compositionally biased region" description="Pro residues" evidence="1">
    <location>
        <begin position="67"/>
        <end position="79"/>
    </location>
</feature>
<dbReference type="OrthoDB" id="4304577at2"/>
<gene>
    <name evidence="2" type="ORF">DEJ48_07225</name>
</gene>
<evidence type="ECO:0000313" key="3">
    <source>
        <dbReference type="Proteomes" id="UP000322927"/>
    </source>
</evidence>
<protein>
    <submittedName>
        <fullName evidence="2">Uncharacterized protein</fullName>
    </submittedName>
</protein>
<organism evidence="2 3">
    <name type="scientific">Streptomyces venezuelae</name>
    <dbReference type="NCBI Taxonomy" id="54571"/>
    <lineage>
        <taxon>Bacteria</taxon>
        <taxon>Bacillati</taxon>
        <taxon>Actinomycetota</taxon>
        <taxon>Actinomycetes</taxon>
        <taxon>Kitasatosporales</taxon>
        <taxon>Streptomycetaceae</taxon>
        <taxon>Streptomyces</taxon>
    </lineage>
</organism>
<feature type="region of interest" description="Disordered" evidence="1">
    <location>
        <begin position="156"/>
        <end position="178"/>
    </location>
</feature>
<sequence>MRAVKPLTAAQRRIVEAADPGTGRLSGSEAQLTALVRARLAFRHPRPPHAYFLTSAGHRVRDEGAAPAPPPPEPSPPAPASSGVFAARTGTETEPTGAEGPARAREVRSAWEGLVELRRMTNPDGTRDRPCAWERTHLVQAAALALEAAGCGPAGPDREGYRVSPTPQPEAVAVREPTAEGIRACATALERAGWQTSEHTERRGGGRYVLASPRRV</sequence>
<feature type="region of interest" description="Disordered" evidence="1">
    <location>
        <begin position="56"/>
        <end position="84"/>
    </location>
</feature>
<dbReference type="Proteomes" id="UP000322927">
    <property type="component" value="Chromosome"/>
</dbReference>